<gene>
    <name evidence="1" type="ORF">IB285_10615</name>
</gene>
<name>A0ABR8KPV2_9SPHN</name>
<keyword evidence="2" id="KW-1185">Reference proteome</keyword>
<proteinExistence type="predicted"/>
<protein>
    <submittedName>
        <fullName evidence="1">Uncharacterized protein</fullName>
    </submittedName>
</protein>
<sequence>MIALQGAGARNEANRRIAMTAGYLSGVLSGCDPQSAPSLEDILDPVSDDAAAINENVDPSQNARAWVATLKALNKTAARKSGSQKEGENA</sequence>
<comment type="caution">
    <text evidence="1">The sequence shown here is derived from an EMBL/GenBank/DDBJ whole genome shotgun (WGS) entry which is preliminary data.</text>
</comment>
<evidence type="ECO:0000313" key="2">
    <source>
        <dbReference type="Proteomes" id="UP000635384"/>
    </source>
</evidence>
<organism evidence="1 2">
    <name type="scientific">Erythrobacter rubeus</name>
    <dbReference type="NCBI Taxonomy" id="2760803"/>
    <lineage>
        <taxon>Bacteria</taxon>
        <taxon>Pseudomonadati</taxon>
        <taxon>Pseudomonadota</taxon>
        <taxon>Alphaproteobacteria</taxon>
        <taxon>Sphingomonadales</taxon>
        <taxon>Erythrobacteraceae</taxon>
        <taxon>Erythrobacter/Porphyrobacter group</taxon>
        <taxon>Erythrobacter</taxon>
    </lineage>
</organism>
<reference evidence="1 2" key="1">
    <citation type="submission" date="2020-09" db="EMBL/GenBank/DDBJ databases">
        <authorList>
            <person name="Yoon J.-W."/>
        </authorList>
    </citation>
    <scope>NUCLEOTIDE SEQUENCE [LARGE SCALE GENOMIC DNA]</scope>
    <source>
        <strain evidence="1 2">KMU-140</strain>
    </source>
</reference>
<dbReference type="EMBL" id="JACXLC010000001">
    <property type="protein sequence ID" value="MBD2842709.1"/>
    <property type="molecule type" value="Genomic_DNA"/>
</dbReference>
<accession>A0ABR8KPV2</accession>
<evidence type="ECO:0000313" key="1">
    <source>
        <dbReference type="EMBL" id="MBD2842709.1"/>
    </source>
</evidence>
<dbReference type="RefSeq" id="WP_190788150.1">
    <property type="nucleotide sequence ID" value="NZ_JACXLC010000001.1"/>
</dbReference>
<dbReference type="Proteomes" id="UP000635384">
    <property type="component" value="Unassembled WGS sequence"/>
</dbReference>